<dbReference type="RefSeq" id="XP_060423268.1">
    <property type="nucleotide sequence ID" value="XM_060567229.1"/>
</dbReference>
<dbReference type="Proteomes" id="UP001224890">
    <property type="component" value="Unassembled WGS sequence"/>
</dbReference>
<protein>
    <submittedName>
        <fullName evidence="2">Uncharacterized protein</fullName>
    </submittedName>
</protein>
<feature type="transmembrane region" description="Helical" evidence="1">
    <location>
        <begin position="62"/>
        <end position="78"/>
    </location>
</feature>
<comment type="caution">
    <text evidence="2">The sequence shown here is derived from an EMBL/GenBank/DDBJ whole genome shotgun (WGS) entry which is preliminary data.</text>
</comment>
<evidence type="ECO:0000256" key="1">
    <source>
        <dbReference type="SAM" id="Phobius"/>
    </source>
</evidence>
<evidence type="ECO:0000313" key="3">
    <source>
        <dbReference type="Proteomes" id="UP001224890"/>
    </source>
</evidence>
<organism evidence="2 3">
    <name type="scientific">Colletotrichum godetiae</name>
    <dbReference type="NCBI Taxonomy" id="1209918"/>
    <lineage>
        <taxon>Eukaryota</taxon>
        <taxon>Fungi</taxon>
        <taxon>Dikarya</taxon>
        <taxon>Ascomycota</taxon>
        <taxon>Pezizomycotina</taxon>
        <taxon>Sordariomycetes</taxon>
        <taxon>Hypocreomycetidae</taxon>
        <taxon>Glomerellales</taxon>
        <taxon>Glomerellaceae</taxon>
        <taxon>Colletotrichum</taxon>
        <taxon>Colletotrichum acutatum species complex</taxon>
    </lineage>
</organism>
<feature type="transmembrane region" description="Helical" evidence="1">
    <location>
        <begin position="171"/>
        <end position="190"/>
    </location>
</feature>
<accession>A0AAJ0ERF7</accession>
<dbReference type="GeneID" id="85451755"/>
<keyword evidence="1" id="KW-0472">Membrane</keyword>
<feature type="transmembrane region" description="Helical" evidence="1">
    <location>
        <begin position="202"/>
        <end position="227"/>
    </location>
</feature>
<dbReference type="EMBL" id="JAHMHR010000072">
    <property type="protein sequence ID" value="KAK1658504.1"/>
    <property type="molecule type" value="Genomic_DNA"/>
</dbReference>
<proteinExistence type="predicted"/>
<name>A0AAJ0ERF7_9PEZI</name>
<keyword evidence="1" id="KW-1133">Transmembrane helix</keyword>
<gene>
    <name evidence="2" type="ORF">BDP55DRAFT_393129</name>
</gene>
<dbReference type="AlphaFoldDB" id="A0AAJ0ERF7"/>
<evidence type="ECO:0000313" key="2">
    <source>
        <dbReference type="EMBL" id="KAK1658504.1"/>
    </source>
</evidence>
<reference evidence="2" key="1">
    <citation type="submission" date="2021-06" db="EMBL/GenBank/DDBJ databases">
        <title>Comparative genomics, transcriptomics and evolutionary studies reveal genomic signatures of adaptation to plant cell wall in hemibiotrophic fungi.</title>
        <authorList>
            <consortium name="DOE Joint Genome Institute"/>
            <person name="Baroncelli R."/>
            <person name="Diaz J.F."/>
            <person name="Benocci T."/>
            <person name="Peng M."/>
            <person name="Battaglia E."/>
            <person name="Haridas S."/>
            <person name="Andreopoulos W."/>
            <person name="Labutti K."/>
            <person name="Pangilinan J."/>
            <person name="Floch G.L."/>
            <person name="Makela M.R."/>
            <person name="Henrissat B."/>
            <person name="Grigoriev I.V."/>
            <person name="Crouch J.A."/>
            <person name="De Vries R.P."/>
            <person name="Sukno S.A."/>
            <person name="Thon M.R."/>
        </authorList>
    </citation>
    <scope>NUCLEOTIDE SEQUENCE</scope>
    <source>
        <strain evidence="2">CBS 193.32</strain>
    </source>
</reference>
<keyword evidence="1" id="KW-0812">Transmembrane</keyword>
<keyword evidence="3" id="KW-1185">Reference proteome</keyword>
<sequence length="263" mass="29900">MTQTENRSPHRPIPWSCRRYSGVVVGISANAAAAWRRFQNCTRYLKGSSGWLLTRDHMETEAVYSLVLLFDVVVWLFASRSYAFMHFLEEAIVLDRRLVQRLGSSKLRCISRRIETLLLRDAADINGFNPPRALRCSIAFFIAAENVLVTVIPWSDEAISARSMASQAGRLCFMNMLPLCLLVIPGNGFLPRVIRQCREQWLWAHSFFGWLITCQGVIHVIASLCLLPSKPGTRQPLDSPGHDVASLTHMQVRPRVHGQRDRR</sequence>